<evidence type="ECO:0000313" key="2">
    <source>
        <dbReference type="Proteomes" id="UP000536685"/>
    </source>
</evidence>
<protein>
    <submittedName>
        <fullName evidence="1">Uncharacterized protein</fullName>
    </submittedName>
</protein>
<gene>
    <name evidence="1" type="ORF">HD599_001640</name>
</gene>
<comment type="caution">
    <text evidence="1">The sequence shown here is derived from an EMBL/GenBank/DDBJ whole genome shotgun (WGS) entry which is preliminary data.</text>
</comment>
<reference evidence="1 2" key="1">
    <citation type="submission" date="2020-08" db="EMBL/GenBank/DDBJ databases">
        <title>Sequencing the genomes of 1000 actinobacteria strains.</title>
        <authorList>
            <person name="Klenk H.-P."/>
        </authorList>
    </citation>
    <scope>NUCLEOTIDE SEQUENCE [LARGE SCALE GENOMIC DNA]</scope>
    <source>
        <strain evidence="1 2">DSM 105784</strain>
    </source>
</reference>
<sequence>MSANEDRAVAAAKSRFALLTAPIFGLSYLQIEATVGNLVSSGAANRACR</sequence>
<dbReference type="EMBL" id="JACHMJ010000001">
    <property type="protein sequence ID" value="MBB5843317.1"/>
    <property type="molecule type" value="Genomic_DNA"/>
</dbReference>
<keyword evidence="2" id="KW-1185">Reference proteome</keyword>
<dbReference type="AlphaFoldDB" id="A0A841AJC2"/>
<accession>A0A841AJC2</accession>
<name>A0A841AJC2_9MICO</name>
<proteinExistence type="predicted"/>
<dbReference type="Proteomes" id="UP000536685">
    <property type="component" value="Unassembled WGS sequence"/>
</dbReference>
<organism evidence="1 2">
    <name type="scientific">Conyzicola lurida</name>
    <dbReference type="NCBI Taxonomy" id="1172621"/>
    <lineage>
        <taxon>Bacteria</taxon>
        <taxon>Bacillati</taxon>
        <taxon>Actinomycetota</taxon>
        <taxon>Actinomycetes</taxon>
        <taxon>Micrococcales</taxon>
        <taxon>Microbacteriaceae</taxon>
        <taxon>Conyzicola</taxon>
    </lineage>
</organism>
<evidence type="ECO:0000313" key="1">
    <source>
        <dbReference type="EMBL" id="MBB5843317.1"/>
    </source>
</evidence>